<evidence type="ECO:0000256" key="1">
    <source>
        <dbReference type="SAM" id="SignalP"/>
    </source>
</evidence>
<dbReference type="RefSeq" id="WP_422920642.1">
    <property type="nucleotide sequence ID" value="NZ_JAMZEJ010000008.1"/>
</dbReference>
<feature type="signal peptide" evidence="1">
    <location>
        <begin position="1"/>
        <end position="24"/>
    </location>
</feature>
<evidence type="ECO:0000313" key="3">
    <source>
        <dbReference type="Proteomes" id="UP001524547"/>
    </source>
</evidence>
<reference evidence="2 3" key="1">
    <citation type="submission" date="2022-06" db="EMBL/GenBank/DDBJ databases">
        <title>Rhizosaccharibacter gen. nov. sp. nov. KSS12, endophytic bacteria isolated from sugarcane.</title>
        <authorList>
            <person name="Pitiwittayakul N."/>
        </authorList>
    </citation>
    <scope>NUCLEOTIDE SEQUENCE [LARGE SCALE GENOMIC DNA]</scope>
    <source>
        <strain evidence="2 3">KSS12</strain>
    </source>
</reference>
<comment type="caution">
    <text evidence="2">The sequence shown here is derived from an EMBL/GenBank/DDBJ whole genome shotgun (WGS) entry which is preliminary data.</text>
</comment>
<feature type="chain" id="PRO_5047293552" evidence="1">
    <location>
        <begin position="25"/>
        <end position="96"/>
    </location>
</feature>
<dbReference type="Proteomes" id="UP001524547">
    <property type="component" value="Unassembled WGS sequence"/>
</dbReference>
<keyword evidence="3" id="KW-1185">Reference proteome</keyword>
<name>A0ABT1VZX9_9PROT</name>
<gene>
    <name evidence="2" type="ORF">NFI88_13720</name>
</gene>
<evidence type="ECO:0000313" key="2">
    <source>
        <dbReference type="EMBL" id="MCQ8241892.1"/>
    </source>
</evidence>
<proteinExistence type="predicted"/>
<dbReference type="EMBL" id="JAMZEJ010000008">
    <property type="protein sequence ID" value="MCQ8241892.1"/>
    <property type="molecule type" value="Genomic_DNA"/>
</dbReference>
<organism evidence="2 3">
    <name type="scientific">Rhizosaccharibacter radicis</name>
    <dbReference type="NCBI Taxonomy" id="2782605"/>
    <lineage>
        <taxon>Bacteria</taxon>
        <taxon>Pseudomonadati</taxon>
        <taxon>Pseudomonadota</taxon>
        <taxon>Alphaproteobacteria</taxon>
        <taxon>Acetobacterales</taxon>
        <taxon>Acetobacteraceae</taxon>
        <taxon>Rhizosaccharibacter</taxon>
    </lineage>
</organism>
<sequence>MKFFLFSAMVVASVAGTALSAAQASDLRMTVEKPHFTCEGRQASLQHTAYRPGDAERAAADQFDGQAPLPCCDGQIGCAQFLSTNTILRPHKQVRG</sequence>
<protein>
    <submittedName>
        <fullName evidence="2">Uncharacterized protein</fullName>
    </submittedName>
</protein>
<accession>A0ABT1VZX9</accession>
<keyword evidence="1" id="KW-0732">Signal</keyword>